<dbReference type="AlphaFoldDB" id="A0A0J9ESZ1"/>
<feature type="region of interest" description="Disordered" evidence="1">
    <location>
        <begin position="1"/>
        <end position="21"/>
    </location>
</feature>
<sequence>MKKLQNFADSTQQYSEQSSGSYTTVLAGGGGGVTMAAGGAEDGPDADAPTDRTAAAAREAGGGVTMGAVLPQLIDTAASNLAFLMIMEATAAS</sequence>
<gene>
    <name evidence="2" type="ORF">BDDG_13547</name>
</gene>
<reference evidence="2" key="1">
    <citation type="submission" date="2010-03" db="EMBL/GenBank/DDBJ databases">
        <title>Annotation of Blastomyces dermatitidis strain ATCC 18188.</title>
        <authorList>
            <consortium name="The Broad Institute Genome Sequencing Platform"/>
            <consortium name="Broad Institute Genome Sequencing Center for Infectious Disease."/>
            <person name="Cuomo C."/>
            <person name="Klein B."/>
            <person name="Sullivan T."/>
            <person name="Heitman J."/>
            <person name="Young S."/>
            <person name="Zeng Q."/>
            <person name="Gargeya S."/>
            <person name="Alvarado L."/>
            <person name="Berlin A.M."/>
            <person name="Chapman S.B."/>
            <person name="Chen Z."/>
            <person name="Freedman E."/>
            <person name="Gellesch M."/>
            <person name="Goldberg J."/>
            <person name="Griggs A."/>
            <person name="Gujja S."/>
            <person name="Heilman E."/>
            <person name="Heiman D."/>
            <person name="Howarth C."/>
            <person name="Mehta T."/>
            <person name="Neiman D."/>
            <person name="Pearson M."/>
            <person name="Roberts A."/>
            <person name="Saif S."/>
            <person name="Shea T."/>
            <person name="Shenoy N."/>
            <person name="Sisk P."/>
            <person name="Stolte C."/>
            <person name="Sykes S."/>
            <person name="White J."/>
            <person name="Yandava C."/>
            <person name="Haas B."/>
            <person name="Nusbaum C."/>
            <person name="Birren B."/>
        </authorList>
    </citation>
    <scope>NUCLEOTIDE SEQUENCE</scope>
    <source>
        <strain evidence="2">ATCC 18188</strain>
    </source>
</reference>
<evidence type="ECO:0000256" key="1">
    <source>
        <dbReference type="SAM" id="MobiDB-lite"/>
    </source>
</evidence>
<feature type="compositionally biased region" description="Polar residues" evidence="1">
    <location>
        <begin position="7"/>
        <end position="21"/>
    </location>
</feature>
<dbReference type="EMBL" id="GG749916">
    <property type="protein sequence ID" value="KMW69398.1"/>
    <property type="molecule type" value="Genomic_DNA"/>
</dbReference>
<dbReference type="Proteomes" id="UP000007802">
    <property type="component" value="Unassembled WGS sequence"/>
</dbReference>
<feature type="region of interest" description="Disordered" evidence="1">
    <location>
        <begin position="33"/>
        <end position="59"/>
    </location>
</feature>
<accession>A0A0J9ESZ1</accession>
<evidence type="ECO:0000313" key="2">
    <source>
        <dbReference type="EMBL" id="KMW69398.1"/>
    </source>
</evidence>
<organism evidence="2">
    <name type="scientific">Ajellomyces dermatitidis (strain ATCC 18188 / CBS 674.68)</name>
    <name type="common">Blastomyces dermatitidis</name>
    <dbReference type="NCBI Taxonomy" id="653446"/>
    <lineage>
        <taxon>Eukaryota</taxon>
        <taxon>Fungi</taxon>
        <taxon>Dikarya</taxon>
        <taxon>Ascomycota</taxon>
        <taxon>Pezizomycotina</taxon>
        <taxon>Eurotiomycetes</taxon>
        <taxon>Eurotiomycetidae</taxon>
        <taxon>Onygenales</taxon>
        <taxon>Ajellomycetaceae</taxon>
        <taxon>Blastomyces</taxon>
    </lineage>
</organism>
<proteinExistence type="predicted"/>
<protein>
    <submittedName>
        <fullName evidence="2">Uncharacterized protein</fullName>
    </submittedName>
</protein>
<name>A0A0J9ESZ1_AJEDA</name>